<dbReference type="AlphaFoldDB" id="A0A6M9Q6U8"/>
<accession>A0A6M9Q6U8</accession>
<feature type="transmembrane region" description="Helical" evidence="1">
    <location>
        <begin position="47"/>
        <end position="67"/>
    </location>
</feature>
<dbReference type="KEGG" id="ptrp:DCO17_05300"/>
<feature type="transmembrane region" description="Helical" evidence="1">
    <location>
        <begin position="12"/>
        <end position="32"/>
    </location>
</feature>
<evidence type="ECO:0008006" key="4">
    <source>
        <dbReference type="Google" id="ProtNLM"/>
    </source>
</evidence>
<keyword evidence="3" id="KW-1185">Reference proteome</keyword>
<dbReference type="RefSeq" id="WP_173955742.1">
    <property type="nucleotide sequence ID" value="NZ_CP028942.1"/>
</dbReference>
<evidence type="ECO:0000313" key="2">
    <source>
        <dbReference type="EMBL" id="QKM64703.1"/>
    </source>
</evidence>
<reference evidence="2 3" key="1">
    <citation type="submission" date="2018-04" db="EMBL/GenBank/DDBJ databases">
        <title>Polynucleobacter sp. UH21B genome.</title>
        <authorList>
            <person name="Hahn M.W."/>
        </authorList>
    </citation>
    <scope>NUCLEOTIDE SEQUENCE [LARGE SCALE GENOMIC DNA]</scope>
    <source>
        <strain evidence="2 3">MWH-UH21B</strain>
    </source>
</reference>
<sequence>MSLLKGNLASIEAVISLILGASLIALATHFFARKDIFGYLFHESATIGYLLIAELALSVLAALLLVYRHVSYLEGGALVDQPPY</sequence>
<evidence type="ECO:0000313" key="3">
    <source>
        <dbReference type="Proteomes" id="UP000503312"/>
    </source>
</evidence>
<keyword evidence="1" id="KW-0472">Membrane</keyword>
<gene>
    <name evidence="2" type="ORF">DCO17_05300</name>
</gene>
<name>A0A6M9Q6U8_9BURK</name>
<evidence type="ECO:0000256" key="1">
    <source>
        <dbReference type="SAM" id="Phobius"/>
    </source>
</evidence>
<keyword evidence="1" id="KW-0812">Transmembrane</keyword>
<dbReference type="EMBL" id="CP028942">
    <property type="protein sequence ID" value="QKM64703.1"/>
    <property type="molecule type" value="Genomic_DNA"/>
</dbReference>
<organism evidence="2 3">
    <name type="scientific">Polynucleobacter tropicus</name>
    <dbReference type="NCBI Taxonomy" id="1743174"/>
    <lineage>
        <taxon>Bacteria</taxon>
        <taxon>Pseudomonadati</taxon>
        <taxon>Pseudomonadota</taxon>
        <taxon>Betaproteobacteria</taxon>
        <taxon>Burkholderiales</taxon>
        <taxon>Burkholderiaceae</taxon>
        <taxon>Polynucleobacter</taxon>
    </lineage>
</organism>
<keyword evidence="1" id="KW-1133">Transmembrane helix</keyword>
<proteinExistence type="predicted"/>
<protein>
    <recommendedName>
        <fullName evidence="4">ABC transporter permease</fullName>
    </recommendedName>
</protein>
<dbReference type="Proteomes" id="UP000503312">
    <property type="component" value="Chromosome"/>
</dbReference>